<dbReference type="PANTHER" id="PTHR19143">
    <property type="entry name" value="FIBRINOGEN/TENASCIN/ANGIOPOEITIN"/>
    <property type="match status" value="1"/>
</dbReference>
<dbReference type="Gene3D" id="3.90.215.10">
    <property type="entry name" value="Gamma Fibrinogen, chain A, domain 1"/>
    <property type="match status" value="1"/>
</dbReference>
<keyword evidence="4" id="KW-1185">Reference proteome</keyword>
<dbReference type="InterPro" id="IPR050373">
    <property type="entry name" value="Fibrinogen_C-term_domain"/>
</dbReference>
<dbReference type="SMART" id="SM00186">
    <property type="entry name" value="FBG"/>
    <property type="match status" value="1"/>
</dbReference>
<reference evidence="5" key="1">
    <citation type="submission" date="2025-08" db="UniProtKB">
        <authorList>
            <consortium name="RefSeq"/>
        </authorList>
    </citation>
    <scope>IDENTIFICATION</scope>
    <source>
        <strain evidence="5">15112-1751.03</strain>
        <tissue evidence="5">Whole Adult</tissue>
    </source>
</reference>
<feature type="domain" description="Fibrinogen C-terminal" evidence="3">
    <location>
        <begin position="168"/>
        <end position="379"/>
    </location>
</feature>
<name>A0A9C6W803_DROAB</name>
<evidence type="ECO:0000313" key="5">
    <source>
        <dbReference type="RefSeq" id="XP_051858415.1"/>
    </source>
</evidence>
<dbReference type="SUPFAM" id="SSF56496">
    <property type="entry name" value="Fibrinogen C-terminal domain-like"/>
    <property type="match status" value="1"/>
</dbReference>
<dbReference type="InterPro" id="IPR036056">
    <property type="entry name" value="Fibrinogen-like_C"/>
</dbReference>
<dbReference type="CDD" id="cd00087">
    <property type="entry name" value="FReD"/>
    <property type="match status" value="1"/>
</dbReference>
<dbReference type="Gene3D" id="4.10.530.10">
    <property type="entry name" value="Gamma-fibrinogen Carboxyl Terminal Fragment, domain 2"/>
    <property type="match status" value="1"/>
</dbReference>
<protein>
    <submittedName>
        <fullName evidence="5">Ficolin-2-like isoform X4</fullName>
    </submittedName>
</protein>
<gene>
    <name evidence="5" type="primary">LOC117563257</name>
</gene>
<evidence type="ECO:0000256" key="2">
    <source>
        <dbReference type="SAM" id="SignalP"/>
    </source>
</evidence>
<evidence type="ECO:0000259" key="3">
    <source>
        <dbReference type="PROSITE" id="PS51406"/>
    </source>
</evidence>
<dbReference type="GO" id="GO:0005615">
    <property type="term" value="C:extracellular space"/>
    <property type="evidence" value="ECO:0007669"/>
    <property type="project" value="TreeGrafter"/>
</dbReference>
<accession>A0A9C6W803</accession>
<dbReference type="GeneID" id="117563257"/>
<keyword evidence="1" id="KW-0175">Coiled coil</keyword>
<dbReference type="RefSeq" id="XP_051858415.1">
    <property type="nucleotide sequence ID" value="XM_052002455.1"/>
</dbReference>
<evidence type="ECO:0000313" key="4">
    <source>
        <dbReference type="Proteomes" id="UP000515160"/>
    </source>
</evidence>
<proteinExistence type="predicted"/>
<dbReference type="InterPro" id="IPR002181">
    <property type="entry name" value="Fibrinogen_a/b/g_C_dom"/>
</dbReference>
<dbReference type="AlphaFoldDB" id="A0A9C6W803"/>
<feature type="chain" id="PRO_5038585799" evidence="2">
    <location>
        <begin position="21"/>
        <end position="380"/>
    </location>
</feature>
<keyword evidence="2" id="KW-0732">Signal</keyword>
<dbReference type="OrthoDB" id="6145874at2759"/>
<feature type="signal peptide" evidence="2">
    <location>
        <begin position="1"/>
        <end position="20"/>
    </location>
</feature>
<evidence type="ECO:0000256" key="1">
    <source>
        <dbReference type="SAM" id="Coils"/>
    </source>
</evidence>
<sequence>MNIIQVNIFLILLIAYQVNSSCLMASKELGDQCSLYCYQVVKPLLQYVNTTTTMTQEQNELQQTIKVQAETIKNLNELMKSKDMQLEQQSKLIKLSESHSQNQQNLINQHKIQSELWSKFNESLEIKSETQQKLIDECKMELSSMKLEIQWKDDKIKKLQTENVKTNELQSEQSSSCIGRLTGFHMITIPKAQPFIVSCESNLAEAGTGWTVIQRRKDGSVDFNRTWAEYKEGFGNLEGEFFLGLEKIHLLTQSQPHELYILLEDFENETRYARYSYFAIGGDRGSYMIEELGTFSGDAEDGLKFLTNCVFLTADRMKYVNDYTRFNASGWWFRRYSFISNLNGKYAFADVDKDAPGVSWRAWKSQPLKYAQMMIRPITK</sequence>
<dbReference type="Proteomes" id="UP000515160">
    <property type="component" value="Chromosome 2L"/>
</dbReference>
<organism evidence="4 5">
    <name type="scientific">Drosophila albomicans</name>
    <name type="common">Fruit fly</name>
    <dbReference type="NCBI Taxonomy" id="7291"/>
    <lineage>
        <taxon>Eukaryota</taxon>
        <taxon>Metazoa</taxon>
        <taxon>Ecdysozoa</taxon>
        <taxon>Arthropoda</taxon>
        <taxon>Hexapoda</taxon>
        <taxon>Insecta</taxon>
        <taxon>Pterygota</taxon>
        <taxon>Neoptera</taxon>
        <taxon>Endopterygota</taxon>
        <taxon>Diptera</taxon>
        <taxon>Brachycera</taxon>
        <taxon>Muscomorpha</taxon>
        <taxon>Ephydroidea</taxon>
        <taxon>Drosophilidae</taxon>
        <taxon>Drosophila</taxon>
    </lineage>
</organism>
<dbReference type="PROSITE" id="PS51406">
    <property type="entry name" value="FIBRINOGEN_C_2"/>
    <property type="match status" value="1"/>
</dbReference>
<dbReference type="InterPro" id="IPR014716">
    <property type="entry name" value="Fibrinogen_a/b/g_C_1"/>
</dbReference>
<dbReference type="Pfam" id="PF00147">
    <property type="entry name" value="Fibrinogen_C"/>
    <property type="match status" value="1"/>
</dbReference>
<feature type="coiled-coil region" evidence="1">
    <location>
        <begin position="58"/>
        <end position="92"/>
    </location>
</feature>